<keyword evidence="7" id="KW-1185">Reference proteome</keyword>
<dbReference type="InterPro" id="IPR009287">
    <property type="entry name" value="Spt4"/>
</dbReference>
<evidence type="ECO:0000313" key="7">
    <source>
        <dbReference type="Proteomes" id="UP001497392"/>
    </source>
</evidence>
<comment type="subcellular location">
    <subcellularLocation>
        <location evidence="1">Nucleus</location>
    </subcellularLocation>
</comment>
<keyword evidence="4" id="KW-0539">Nucleus</keyword>
<gene>
    <name evidence="6" type="primary">g4611</name>
    <name evidence="6" type="ORF">VP750_LOCUS3931</name>
</gene>
<keyword evidence="3" id="KW-0804">Transcription</keyword>
<proteinExistence type="inferred from homology"/>
<dbReference type="PANTHER" id="PTHR12882:SF1">
    <property type="entry name" value="TRANSCRIPTION ELONGATION FACTOR SPT4"/>
    <property type="match status" value="1"/>
</dbReference>
<name>A0ABP1FXM0_9CHLO</name>
<evidence type="ECO:0000256" key="4">
    <source>
        <dbReference type="ARBA" id="ARBA00023242"/>
    </source>
</evidence>
<dbReference type="Proteomes" id="UP001497392">
    <property type="component" value="Unassembled WGS sequence"/>
</dbReference>
<evidence type="ECO:0000259" key="5">
    <source>
        <dbReference type="SMART" id="SM01389"/>
    </source>
</evidence>
<protein>
    <submittedName>
        <fullName evidence="6">G4611 protein</fullName>
    </submittedName>
</protein>
<organism evidence="6 7">
    <name type="scientific">Coccomyxa viridis</name>
    <dbReference type="NCBI Taxonomy" id="1274662"/>
    <lineage>
        <taxon>Eukaryota</taxon>
        <taxon>Viridiplantae</taxon>
        <taxon>Chlorophyta</taxon>
        <taxon>core chlorophytes</taxon>
        <taxon>Trebouxiophyceae</taxon>
        <taxon>Trebouxiophyceae incertae sedis</taxon>
        <taxon>Coccomyxaceae</taxon>
        <taxon>Coccomyxa</taxon>
    </lineage>
</organism>
<evidence type="ECO:0000256" key="2">
    <source>
        <dbReference type="ARBA" id="ARBA00010464"/>
    </source>
</evidence>
<comment type="caution">
    <text evidence="6">The sequence shown here is derived from an EMBL/GenBank/DDBJ whole genome shotgun (WGS) entry which is preliminary data.</text>
</comment>
<feature type="domain" description="Spt4/RpoE2 zinc finger" evidence="5">
    <location>
        <begin position="23"/>
        <end position="99"/>
    </location>
</feature>
<dbReference type="CDD" id="cd07973">
    <property type="entry name" value="Spt4"/>
    <property type="match status" value="1"/>
</dbReference>
<evidence type="ECO:0000313" key="6">
    <source>
        <dbReference type="EMBL" id="CAL5222272.1"/>
    </source>
</evidence>
<sequence length="113" mass="12309">MAAAAHELAEDHAEVPKEWGKNLVACLTCKLVKTQEQFLDSGCENCVTQSMMGDSDRVLECTTSDFQGLITVLNPGSSWTARWLHVGKCKPGCYALAVAGDDVLSYEEPEIED</sequence>
<evidence type="ECO:0000256" key="1">
    <source>
        <dbReference type="ARBA" id="ARBA00004123"/>
    </source>
</evidence>
<dbReference type="Gene3D" id="3.30.40.210">
    <property type="match status" value="1"/>
</dbReference>
<dbReference type="Pfam" id="PF06093">
    <property type="entry name" value="Spt4"/>
    <property type="match status" value="1"/>
</dbReference>
<dbReference type="SMART" id="SM01389">
    <property type="entry name" value="Spt4"/>
    <property type="match status" value="1"/>
</dbReference>
<dbReference type="InterPro" id="IPR022800">
    <property type="entry name" value="Spt4/RpoE2_Znf"/>
</dbReference>
<dbReference type="InterPro" id="IPR038510">
    <property type="entry name" value="Spt4_sf"/>
</dbReference>
<dbReference type="EMBL" id="CAXHTA020000006">
    <property type="protein sequence ID" value="CAL5222272.1"/>
    <property type="molecule type" value="Genomic_DNA"/>
</dbReference>
<reference evidence="6 7" key="1">
    <citation type="submission" date="2024-06" db="EMBL/GenBank/DDBJ databases">
        <authorList>
            <person name="Kraege A."/>
            <person name="Thomma B."/>
        </authorList>
    </citation>
    <scope>NUCLEOTIDE SEQUENCE [LARGE SCALE GENOMIC DNA]</scope>
</reference>
<comment type="similarity">
    <text evidence="2">Belongs to the SPT4 family.</text>
</comment>
<accession>A0ABP1FXM0</accession>
<dbReference type="InterPro" id="IPR029040">
    <property type="entry name" value="RPABC4/Spt4"/>
</dbReference>
<dbReference type="PANTHER" id="PTHR12882">
    <property type="entry name" value="SUPPRESSOR OF TY 4"/>
    <property type="match status" value="1"/>
</dbReference>
<dbReference type="SUPFAM" id="SSF63393">
    <property type="entry name" value="RNA polymerase subunits"/>
    <property type="match status" value="1"/>
</dbReference>
<evidence type="ECO:0000256" key="3">
    <source>
        <dbReference type="ARBA" id="ARBA00023163"/>
    </source>
</evidence>